<dbReference type="NCBIfam" id="NF002058">
    <property type="entry name" value="PRK00888.1"/>
    <property type="match status" value="1"/>
</dbReference>
<keyword evidence="10" id="KW-1185">Reference proteome</keyword>
<keyword evidence="4 7" id="KW-1133">Transmembrane helix</keyword>
<evidence type="ECO:0000313" key="10">
    <source>
        <dbReference type="Proteomes" id="UP000033651"/>
    </source>
</evidence>
<protein>
    <recommendedName>
        <fullName evidence="7">Cell division protein FtsB</fullName>
    </recommendedName>
</protein>
<proteinExistence type="inferred from homology"/>
<dbReference type="PANTHER" id="PTHR37485">
    <property type="entry name" value="CELL DIVISION PROTEIN FTSB"/>
    <property type="match status" value="1"/>
</dbReference>
<evidence type="ECO:0000313" key="9">
    <source>
        <dbReference type="EMBL" id="KJV37005.1"/>
    </source>
</evidence>
<keyword evidence="7" id="KW-0997">Cell inner membrane</keyword>
<dbReference type="AlphaFoldDB" id="A0A0F3L0E0"/>
<feature type="topological domain" description="Periplasmic" evidence="7">
    <location>
        <begin position="28"/>
        <end position="114"/>
    </location>
</feature>
<feature type="transmembrane region" description="Helical" evidence="8">
    <location>
        <begin position="6"/>
        <end position="27"/>
    </location>
</feature>
<gene>
    <name evidence="7" type="primary">ftsB</name>
    <name evidence="9" type="ORF">VI08_02150</name>
</gene>
<reference evidence="9 10" key="1">
    <citation type="submission" date="2015-03" db="EMBL/GenBank/DDBJ databases">
        <title>Draft genome sequence of Luteibacter yeojuensis strain SU11.</title>
        <authorList>
            <person name="Sulaiman J."/>
            <person name="Priya K."/>
            <person name="Chan K.-G."/>
        </authorList>
    </citation>
    <scope>NUCLEOTIDE SEQUENCE [LARGE SCALE GENOMIC DNA]</scope>
    <source>
        <strain evidence="9 10">SU11</strain>
    </source>
</reference>
<keyword evidence="3 7" id="KW-0812">Transmembrane</keyword>
<dbReference type="GO" id="GO:0032153">
    <property type="term" value="C:cell division site"/>
    <property type="evidence" value="ECO:0007669"/>
    <property type="project" value="UniProtKB-UniRule"/>
</dbReference>
<dbReference type="GO" id="GO:0043093">
    <property type="term" value="P:FtsZ-dependent cytokinesis"/>
    <property type="evidence" value="ECO:0007669"/>
    <property type="project" value="UniProtKB-UniRule"/>
</dbReference>
<name>A0A0F3L0E0_9GAMM</name>
<dbReference type="Pfam" id="PF04977">
    <property type="entry name" value="DivIC"/>
    <property type="match status" value="1"/>
</dbReference>
<evidence type="ECO:0000256" key="2">
    <source>
        <dbReference type="ARBA" id="ARBA00022618"/>
    </source>
</evidence>
<evidence type="ECO:0000256" key="1">
    <source>
        <dbReference type="ARBA" id="ARBA00022475"/>
    </source>
</evidence>
<comment type="function">
    <text evidence="7">Essential cell division protein. May link together the upstream cell division proteins, which are predominantly cytoplasmic, with the downstream cell division proteins, which are predominantly periplasmic.</text>
</comment>
<comment type="subcellular location">
    <subcellularLocation>
        <location evidence="7">Cell inner membrane</location>
        <topology evidence="7">Single-pass type II membrane protein</topology>
    </subcellularLocation>
    <text evidence="7">Localizes to the division septum.</text>
</comment>
<dbReference type="PATRIC" id="fig|345309.4.peg.2291"/>
<dbReference type="RefSeq" id="WP_045827878.1">
    <property type="nucleotide sequence ID" value="NZ_JZRB01000003.1"/>
</dbReference>
<feature type="topological domain" description="Cytoplasmic" evidence="7">
    <location>
        <begin position="1"/>
        <end position="9"/>
    </location>
</feature>
<dbReference type="InterPro" id="IPR023081">
    <property type="entry name" value="Cell_div_FtsB"/>
</dbReference>
<dbReference type="GO" id="GO:0030428">
    <property type="term" value="C:cell septum"/>
    <property type="evidence" value="ECO:0007669"/>
    <property type="project" value="TreeGrafter"/>
</dbReference>
<evidence type="ECO:0000256" key="3">
    <source>
        <dbReference type="ARBA" id="ARBA00022692"/>
    </source>
</evidence>
<evidence type="ECO:0000256" key="8">
    <source>
        <dbReference type="SAM" id="Phobius"/>
    </source>
</evidence>
<evidence type="ECO:0000256" key="5">
    <source>
        <dbReference type="ARBA" id="ARBA00023136"/>
    </source>
</evidence>
<dbReference type="PANTHER" id="PTHR37485:SF1">
    <property type="entry name" value="CELL DIVISION PROTEIN FTSB"/>
    <property type="match status" value="1"/>
</dbReference>
<keyword evidence="1 7" id="KW-1003">Cell membrane</keyword>
<dbReference type="EMBL" id="JZRB01000003">
    <property type="protein sequence ID" value="KJV37005.1"/>
    <property type="molecule type" value="Genomic_DNA"/>
</dbReference>
<evidence type="ECO:0000256" key="7">
    <source>
        <dbReference type="HAMAP-Rule" id="MF_00599"/>
    </source>
</evidence>
<dbReference type="InterPro" id="IPR007060">
    <property type="entry name" value="FtsL/DivIC"/>
</dbReference>
<evidence type="ECO:0000256" key="6">
    <source>
        <dbReference type="ARBA" id="ARBA00023306"/>
    </source>
</evidence>
<sequence>MSNAALLRWVGLVLVVILIALQLKLWVGGGGMAEVDSLRVSVKKQTDENAGLQKRNEALAADVEDLKHGEQATEARARQELGLIKPGETFYQVVEPGAATSAPPPPPPVTAGGQ</sequence>
<comment type="caution">
    <text evidence="9">The sequence shown here is derived from an EMBL/GenBank/DDBJ whole genome shotgun (WGS) entry which is preliminary data.</text>
</comment>
<comment type="subunit">
    <text evidence="7">Part of a complex composed of FtsB, FtsL and FtsQ.</text>
</comment>
<dbReference type="GO" id="GO:0005886">
    <property type="term" value="C:plasma membrane"/>
    <property type="evidence" value="ECO:0007669"/>
    <property type="project" value="UniProtKB-SubCell"/>
</dbReference>
<dbReference type="HAMAP" id="MF_00599">
    <property type="entry name" value="FtsB"/>
    <property type="match status" value="1"/>
</dbReference>
<keyword evidence="2 7" id="KW-0132">Cell division</keyword>
<dbReference type="OrthoDB" id="7061211at2"/>
<accession>A0A0F3L0E0</accession>
<comment type="similarity">
    <text evidence="7">Belongs to the FtsB family.</text>
</comment>
<keyword evidence="6 7" id="KW-0131">Cell cycle</keyword>
<keyword evidence="5 7" id="KW-0472">Membrane</keyword>
<dbReference type="Proteomes" id="UP000033651">
    <property type="component" value="Unassembled WGS sequence"/>
</dbReference>
<organism evidence="9 10">
    <name type="scientific">Luteibacter yeojuensis</name>
    <dbReference type="NCBI Taxonomy" id="345309"/>
    <lineage>
        <taxon>Bacteria</taxon>
        <taxon>Pseudomonadati</taxon>
        <taxon>Pseudomonadota</taxon>
        <taxon>Gammaproteobacteria</taxon>
        <taxon>Lysobacterales</taxon>
        <taxon>Rhodanobacteraceae</taxon>
        <taxon>Luteibacter</taxon>
    </lineage>
</organism>
<evidence type="ECO:0000256" key="4">
    <source>
        <dbReference type="ARBA" id="ARBA00022989"/>
    </source>
</evidence>